<evidence type="ECO:0000259" key="3">
    <source>
        <dbReference type="PROSITE" id="PS50041"/>
    </source>
</evidence>
<keyword evidence="7" id="KW-1185">Reference proteome</keyword>
<dbReference type="Gene3D" id="2.60.120.200">
    <property type="match status" value="1"/>
</dbReference>
<dbReference type="InterPro" id="IPR016187">
    <property type="entry name" value="CTDL_fold"/>
</dbReference>
<keyword evidence="1" id="KW-1015">Disulfide bond</keyword>
<dbReference type="Pfam" id="PF00059">
    <property type="entry name" value="Lectin_C"/>
    <property type="match status" value="1"/>
</dbReference>
<dbReference type="PANTHER" id="PTHR23282:SF101">
    <property type="entry name" value="MAM DOMAIN-CONTAINING PROTEIN"/>
    <property type="match status" value="1"/>
</dbReference>
<evidence type="ECO:0008006" key="8">
    <source>
        <dbReference type="Google" id="ProtNLM"/>
    </source>
</evidence>
<sequence>VINMKTSFQFACLIFLLPIQKSAGSSCAFTGACLYNINVHHCDKHIKRSLTGSDQRLCPCSDVTTHQNQHQNLSSWVGTINTTFQHVRAELVGLKEELKEKSTELVAINLRNKQDNATLQRYNKETLTTEIAISNERQIWFKERDRLQYELHRIITESQVCQQVTTTSSSSHQGSASDASIVLFCDFETSGQCGFQQDHSDDLDWSYGHGTQSSSTGPKEDHTYGNPHGHYMFLDAYNHASRHSSSTTSTTRLISPELPASRGYCVMFWYNLHGADVKTFNVYAKIHGGMGNPVFSHTGNLDQDWHLAKVYLDSEYTTSPLSLVFEAKTDSHKTYHYSSGYSYYHRYGNIAIDDVYVFNSSCKSIPKHPSDSHPRVSINSTSYYTFHSTPSSWFEAQTACKKESPYSHLVSVRSREEQEYIVNVIKSTEDLTAAANTGFFTSGSDDRAEGIFEWTDTGTPYPVTYSNWQPGQPNNVGSNQDCLLLQYPDNDWTWGDVDCAEKHPFICEVKQTI</sequence>
<feature type="domain" description="C-type lectin" evidence="3">
    <location>
        <begin position="378"/>
        <end position="508"/>
    </location>
</feature>
<dbReference type="PROSITE" id="PS50060">
    <property type="entry name" value="MAM_2"/>
    <property type="match status" value="1"/>
</dbReference>
<dbReference type="PROSITE" id="PS50041">
    <property type="entry name" value="C_TYPE_LECTIN_2"/>
    <property type="match status" value="1"/>
</dbReference>
<dbReference type="Gene3D" id="3.10.100.10">
    <property type="entry name" value="Mannose-Binding Protein A, subunit A"/>
    <property type="match status" value="1"/>
</dbReference>
<dbReference type="InterPro" id="IPR051560">
    <property type="entry name" value="MAM_domain-containing"/>
</dbReference>
<feature type="chain" id="PRO_5036496855" description="Aggrecan core protein" evidence="2">
    <location>
        <begin position="25"/>
        <end position="513"/>
    </location>
</feature>
<evidence type="ECO:0000256" key="1">
    <source>
        <dbReference type="ARBA" id="ARBA00023157"/>
    </source>
</evidence>
<feature type="signal peptide" evidence="2">
    <location>
        <begin position="1"/>
        <end position="24"/>
    </location>
</feature>
<reference evidence="6" key="1">
    <citation type="submission" date="2022-08" db="UniProtKB">
        <authorList>
            <consortium name="EnsemblMetazoa"/>
        </authorList>
    </citation>
    <scope>IDENTIFICATION</scope>
    <source>
        <strain evidence="6">05x7-T-G4-1.051#20</strain>
    </source>
</reference>
<evidence type="ECO:0000259" key="4">
    <source>
        <dbReference type="PROSITE" id="PS50060"/>
    </source>
</evidence>
<dbReference type="SMART" id="SM00137">
    <property type="entry name" value="MAM"/>
    <property type="match status" value="1"/>
</dbReference>
<feature type="domain" description="PKD" evidence="5">
    <location>
        <begin position="205"/>
        <end position="251"/>
    </location>
</feature>
<dbReference type="CDD" id="cd06263">
    <property type="entry name" value="MAM"/>
    <property type="match status" value="1"/>
</dbReference>
<dbReference type="InterPro" id="IPR016186">
    <property type="entry name" value="C-type_lectin-like/link_sf"/>
</dbReference>
<dbReference type="EnsemblMetazoa" id="G26861.1">
    <property type="protein sequence ID" value="G26861.1:cds"/>
    <property type="gene ID" value="G26861"/>
</dbReference>
<evidence type="ECO:0000259" key="5">
    <source>
        <dbReference type="PROSITE" id="PS50093"/>
    </source>
</evidence>
<evidence type="ECO:0000256" key="2">
    <source>
        <dbReference type="SAM" id="SignalP"/>
    </source>
</evidence>
<dbReference type="PROSITE" id="PS00615">
    <property type="entry name" value="C_TYPE_LECTIN_1"/>
    <property type="match status" value="1"/>
</dbReference>
<dbReference type="InterPro" id="IPR000998">
    <property type="entry name" value="MAM_dom"/>
</dbReference>
<feature type="domain" description="MAM" evidence="4">
    <location>
        <begin position="183"/>
        <end position="364"/>
    </location>
</feature>
<dbReference type="SUPFAM" id="SSF56436">
    <property type="entry name" value="C-type lectin-like"/>
    <property type="match status" value="1"/>
</dbReference>
<dbReference type="PANTHER" id="PTHR23282">
    <property type="entry name" value="APICAL ENDOSOMAL GLYCOPROTEIN PRECURSOR"/>
    <property type="match status" value="1"/>
</dbReference>
<proteinExistence type="predicted"/>
<evidence type="ECO:0000313" key="6">
    <source>
        <dbReference type="EnsemblMetazoa" id="G26861.1:cds"/>
    </source>
</evidence>
<dbReference type="InterPro" id="IPR001304">
    <property type="entry name" value="C-type_lectin-like"/>
</dbReference>
<keyword evidence="2" id="KW-0732">Signal</keyword>
<dbReference type="CDD" id="cd00037">
    <property type="entry name" value="CLECT"/>
    <property type="match status" value="1"/>
</dbReference>
<dbReference type="GO" id="GO:0016020">
    <property type="term" value="C:membrane"/>
    <property type="evidence" value="ECO:0007669"/>
    <property type="project" value="InterPro"/>
</dbReference>
<dbReference type="InterPro" id="IPR013320">
    <property type="entry name" value="ConA-like_dom_sf"/>
</dbReference>
<organism evidence="6 7">
    <name type="scientific">Magallana gigas</name>
    <name type="common">Pacific oyster</name>
    <name type="synonym">Crassostrea gigas</name>
    <dbReference type="NCBI Taxonomy" id="29159"/>
    <lineage>
        <taxon>Eukaryota</taxon>
        <taxon>Metazoa</taxon>
        <taxon>Spiralia</taxon>
        <taxon>Lophotrochozoa</taxon>
        <taxon>Mollusca</taxon>
        <taxon>Bivalvia</taxon>
        <taxon>Autobranchia</taxon>
        <taxon>Pteriomorphia</taxon>
        <taxon>Ostreida</taxon>
        <taxon>Ostreoidea</taxon>
        <taxon>Ostreidae</taxon>
        <taxon>Magallana</taxon>
    </lineage>
</organism>
<dbReference type="PROSITE" id="PS50093">
    <property type="entry name" value="PKD"/>
    <property type="match status" value="1"/>
</dbReference>
<dbReference type="InterPro" id="IPR018378">
    <property type="entry name" value="C-type_lectin_CS"/>
</dbReference>
<dbReference type="SMART" id="SM00034">
    <property type="entry name" value="CLECT"/>
    <property type="match status" value="1"/>
</dbReference>
<protein>
    <recommendedName>
        <fullName evidence="8">Aggrecan core protein</fullName>
    </recommendedName>
</protein>
<dbReference type="InterPro" id="IPR000601">
    <property type="entry name" value="PKD_dom"/>
</dbReference>
<name>A0A8W8L8A9_MAGGI</name>
<dbReference type="SUPFAM" id="SSF49899">
    <property type="entry name" value="Concanavalin A-like lectins/glucanases"/>
    <property type="match status" value="1"/>
</dbReference>
<evidence type="ECO:0000313" key="7">
    <source>
        <dbReference type="Proteomes" id="UP000005408"/>
    </source>
</evidence>
<dbReference type="Proteomes" id="UP000005408">
    <property type="component" value="Unassembled WGS sequence"/>
</dbReference>
<accession>A0A8W8L8A9</accession>
<dbReference type="Pfam" id="PF00629">
    <property type="entry name" value="MAM"/>
    <property type="match status" value="1"/>
</dbReference>
<dbReference type="AlphaFoldDB" id="A0A8W8L8A9"/>